<feature type="region of interest" description="Disordered" evidence="1">
    <location>
        <begin position="161"/>
        <end position="234"/>
    </location>
</feature>
<proteinExistence type="predicted"/>
<feature type="transmembrane region" description="Helical" evidence="2">
    <location>
        <begin position="98"/>
        <end position="118"/>
    </location>
</feature>
<keyword evidence="2" id="KW-0472">Membrane</keyword>
<evidence type="ECO:0000313" key="4">
    <source>
        <dbReference type="Proteomes" id="UP000030651"/>
    </source>
</evidence>
<organism evidence="3 4">
    <name type="scientific">Pestalotiopsis fici (strain W106-1 / CGMCC3.15140)</name>
    <dbReference type="NCBI Taxonomy" id="1229662"/>
    <lineage>
        <taxon>Eukaryota</taxon>
        <taxon>Fungi</taxon>
        <taxon>Dikarya</taxon>
        <taxon>Ascomycota</taxon>
        <taxon>Pezizomycotina</taxon>
        <taxon>Sordariomycetes</taxon>
        <taxon>Xylariomycetidae</taxon>
        <taxon>Amphisphaeriales</taxon>
        <taxon>Sporocadaceae</taxon>
        <taxon>Pestalotiopsis</taxon>
    </lineage>
</organism>
<protein>
    <submittedName>
        <fullName evidence="3">Uncharacterized protein</fullName>
    </submittedName>
</protein>
<reference evidence="4" key="1">
    <citation type="journal article" date="2015" name="BMC Genomics">
        <title>Genomic and transcriptomic analysis of the endophytic fungus Pestalotiopsis fici reveals its lifestyle and high potential for synthesis of natural products.</title>
        <authorList>
            <person name="Wang X."/>
            <person name="Zhang X."/>
            <person name="Liu L."/>
            <person name="Xiang M."/>
            <person name="Wang W."/>
            <person name="Sun X."/>
            <person name="Che Y."/>
            <person name="Guo L."/>
            <person name="Liu G."/>
            <person name="Guo L."/>
            <person name="Wang C."/>
            <person name="Yin W.B."/>
            <person name="Stadler M."/>
            <person name="Zhang X."/>
            <person name="Liu X."/>
        </authorList>
    </citation>
    <scope>NUCLEOTIDE SEQUENCE [LARGE SCALE GENOMIC DNA]</scope>
    <source>
        <strain evidence="4">W106-1 / CGMCC3.15140</strain>
    </source>
</reference>
<dbReference type="RefSeq" id="XP_007835300.1">
    <property type="nucleotide sequence ID" value="XM_007837109.1"/>
</dbReference>
<dbReference type="HOGENOM" id="CLU_1008676_0_0_1"/>
<keyword evidence="2" id="KW-0812">Transmembrane</keyword>
<accession>W3WXW0</accession>
<keyword evidence="2" id="KW-1133">Transmembrane helix</keyword>
<dbReference type="AlphaFoldDB" id="W3WXW0"/>
<feature type="transmembrane region" description="Helical" evidence="2">
    <location>
        <begin position="71"/>
        <end position="92"/>
    </location>
</feature>
<evidence type="ECO:0000256" key="2">
    <source>
        <dbReference type="SAM" id="Phobius"/>
    </source>
</evidence>
<name>W3WXW0_PESFW</name>
<feature type="compositionally biased region" description="Pro residues" evidence="1">
    <location>
        <begin position="163"/>
        <end position="185"/>
    </location>
</feature>
<feature type="compositionally biased region" description="Basic and acidic residues" evidence="1">
    <location>
        <begin position="246"/>
        <end position="259"/>
    </location>
</feature>
<dbReference type="EMBL" id="KI912114">
    <property type="protein sequence ID" value="ETS78675.1"/>
    <property type="molecule type" value="Genomic_DNA"/>
</dbReference>
<dbReference type="GeneID" id="19273541"/>
<feature type="compositionally biased region" description="Polar residues" evidence="1">
    <location>
        <begin position="215"/>
        <end position="230"/>
    </location>
</feature>
<keyword evidence="4" id="KW-1185">Reference proteome</keyword>
<feature type="region of interest" description="Disordered" evidence="1">
    <location>
        <begin position="246"/>
        <end position="276"/>
    </location>
</feature>
<gene>
    <name evidence="3" type="ORF">PFICI_08528</name>
</gene>
<evidence type="ECO:0000256" key="1">
    <source>
        <dbReference type="SAM" id="MobiDB-lite"/>
    </source>
</evidence>
<dbReference type="Proteomes" id="UP000030651">
    <property type="component" value="Unassembled WGS sequence"/>
</dbReference>
<feature type="compositionally biased region" description="Low complexity" evidence="1">
    <location>
        <begin position="186"/>
        <end position="214"/>
    </location>
</feature>
<feature type="transmembrane region" description="Helical" evidence="2">
    <location>
        <begin position="33"/>
        <end position="50"/>
    </location>
</feature>
<dbReference type="InParanoid" id="W3WXW0"/>
<dbReference type="KEGG" id="pfy:PFICI_08528"/>
<evidence type="ECO:0000313" key="3">
    <source>
        <dbReference type="EMBL" id="ETS78675.1"/>
    </source>
</evidence>
<sequence length="276" mass="31181">MDLTGIYDLDVFPDPTGAPDTDAFTSDGLDGTTIAWIVCTVVYASLDLMWSARLTTWTLKYKANKISRRRFAKIVIFISSFVSFPLQMLAWVMFFLPWVIFFLPCLLVYFPCGMLGDLMEDQFFYWYRIMKFPGQVMSAKGRWRMDYWKRPSNTIELDVLSSVPPPAETMPNPGLPPSPPQPRPSSAPEAGSSSASQPRPSSAPEAGSSSAPQACTSSARSSPSCYSVASPQRPWSRLAVMREYEEAWERQQERERRELWGPWDVSLPHSTDYDAV</sequence>